<protein>
    <submittedName>
        <fullName evidence="2">Competence protein ComEA</fullName>
    </submittedName>
</protein>
<name>A0A7V9YX23_9BACL</name>
<dbReference type="GO" id="GO:0003677">
    <property type="term" value="F:DNA binding"/>
    <property type="evidence" value="ECO:0007669"/>
    <property type="project" value="InterPro"/>
</dbReference>
<proteinExistence type="predicted"/>
<accession>A0A7V9YX23</accession>
<evidence type="ECO:0000313" key="2">
    <source>
        <dbReference type="EMBL" id="MBA2869825.1"/>
    </source>
</evidence>
<feature type="domain" description="Helix-hairpin-helix DNA-binding motif class 1" evidence="1">
    <location>
        <begin position="151"/>
        <end position="170"/>
    </location>
</feature>
<evidence type="ECO:0000313" key="3">
    <source>
        <dbReference type="Proteomes" id="UP000580891"/>
    </source>
</evidence>
<dbReference type="AlphaFoldDB" id="A0A7V9YX23"/>
<dbReference type="RefSeq" id="WP_343046467.1">
    <property type="nucleotide sequence ID" value="NZ_JACDUU010000001.1"/>
</dbReference>
<dbReference type="InterPro" id="IPR019554">
    <property type="entry name" value="Soluble_ligand-bd"/>
</dbReference>
<dbReference type="Gene3D" id="1.10.150.280">
    <property type="entry name" value="AF1531-like domain"/>
    <property type="match status" value="1"/>
</dbReference>
<dbReference type="NCBIfam" id="TIGR00426">
    <property type="entry name" value="competence protein ComEA helix-hairpin-helix repeat region"/>
    <property type="match status" value="1"/>
</dbReference>
<dbReference type="PANTHER" id="PTHR21180:SF32">
    <property type="entry name" value="ENDONUCLEASE_EXONUCLEASE_PHOSPHATASE FAMILY DOMAIN-CONTAINING PROTEIN 1"/>
    <property type="match status" value="1"/>
</dbReference>
<dbReference type="EMBL" id="JACDUU010000001">
    <property type="protein sequence ID" value="MBA2869825.1"/>
    <property type="molecule type" value="Genomic_DNA"/>
</dbReference>
<dbReference type="SMART" id="SM00278">
    <property type="entry name" value="HhH1"/>
    <property type="match status" value="2"/>
</dbReference>
<dbReference type="InterPro" id="IPR004509">
    <property type="entry name" value="Competence_ComEA_HhH"/>
</dbReference>
<dbReference type="GO" id="GO:0006281">
    <property type="term" value="P:DNA repair"/>
    <property type="evidence" value="ECO:0007669"/>
    <property type="project" value="InterPro"/>
</dbReference>
<dbReference type="Pfam" id="PF12836">
    <property type="entry name" value="HHH_3"/>
    <property type="match status" value="1"/>
</dbReference>
<comment type="caution">
    <text evidence="2">The sequence shown here is derived from an EMBL/GenBank/DDBJ whole genome shotgun (WGS) entry which is preliminary data.</text>
</comment>
<reference evidence="2 3" key="1">
    <citation type="submission" date="2020-07" db="EMBL/GenBank/DDBJ databases">
        <title>Genomic Encyclopedia of Type Strains, Phase IV (KMG-IV): sequencing the most valuable type-strain genomes for metagenomic binning, comparative biology and taxonomic classification.</title>
        <authorList>
            <person name="Goeker M."/>
        </authorList>
    </citation>
    <scope>NUCLEOTIDE SEQUENCE [LARGE SCALE GENOMIC DNA]</scope>
    <source>
        <strain evidence="2 3">DSM 25220</strain>
    </source>
</reference>
<gene>
    <name evidence="2" type="ORF">HNQ85_000083</name>
</gene>
<keyword evidence="3" id="KW-1185">Reference proteome</keyword>
<feature type="domain" description="Helix-hairpin-helix DNA-binding motif class 1" evidence="1">
    <location>
        <begin position="181"/>
        <end position="200"/>
    </location>
</feature>
<dbReference type="InterPro" id="IPR051675">
    <property type="entry name" value="Endo/Exo/Phosphatase_dom_1"/>
</dbReference>
<dbReference type="InterPro" id="IPR003583">
    <property type="entry name" value="Hlx-hairpin-Hlx_DNA-bd_motif"/>
</dbReference>
<dbReference type="SUPFAM" id="SSF47781">
    <property type="entry name" value="RuvA domain 2-like"/>
    <property type="match status" value="1"/>
</dbReference>
<organism evidence="2 3">
    <name type="scientific">[Anoxybacillus] calidus</name>
    <dbReference type="NCBI Taxonomy" id="575178"/>
    <lineage>
        <taxon>Bacteria</taxon>
        <taxon>Bacillati</taxon>
        <taxon>Bacillota</taxon>
        <taxon>Bacilli</taxon>
        <taxon>Bacillales</taxon>
        <taxon>Anoxybacillaceae</taxon>
        <taxon>Paranoxybacillus</taxon>
    </lineage>
</organism>
<dbReference type="GO" id="GO:0015628">
    <property type="term" value="P:protein secretion by the type II secretion system"/>
    <property type="evidence" value="ECO:0007669"/>
    <property type="project" value="TreeGrafter"/>
</dbReference>
<dbReference type="PANTHER" id="PTHR21180">
    <property type="entry name" value="ENDONUCLEASE/EXONUCLEASE/PHOSPHATASE FAMILY DOMAIN-CONTAINING PROTEIN 1"/>
    <property type="match status" value="1"/>
</dbReference>
<dbReference type="GO" id="GO:0015627">
    <property type="term" value="C:type II protein secretion system complex"/>
    <property type="evidence" value="ECO:0007669"/>
    <property type="project" value="TreeGrafter"/>
</dbReference>
<dbReference type="Pfam" id="PF10531">
    <property type="entry name" value="SLBB"/>
    <property type="match status" value="1"/>
</dbReference>
<sequence length="204" mass="22475">MEIIKKYKMQLSIVLSLTVVVLFWFSQQRYDGEPLLLDEAVTSNETIEEKKEKNDEKTALTIFVDVKGAVVHQGVYEVKETDRVKDVIALAGGFTKEADQTKVNLAAKVHDEMVIYVPKIGEEASGSVISDSVTTSTANEGKVNINTATVEELQQLHGIGPAKAAAIIAYREEHGSFQKIEDLLNVTGIGEKSLEKIKDQVVVR</sequence>
<evidence type="ECO:0000259" key="1">
    <source>
        <dbReference type="SMART" id="SM00278"/>
    </source>
</evidence>
<dbReference type="Proteomes" id="UP000580891">
    <property type="component" value="Unassembled WGS sequence"/>
</dbReference>
<dbReference type="InterPro" id="IPR010994">
    <property type="entry name" value="RuvA_2-like"/>
</dbReference>